<comment type="caution">
    <text evidence="1">The sequence shown here is derived from an EMBL/GenBank/DDBJ whole genome shotgun (WGS) entry which is preliminary data.</text>
</comment>
<sequence>MSEYDLLIINGVVVTDSATKECDVAVKDEKIVALEPRGGFASAKASKIIDAEGGYVMPGGVDSHVHLQEPPLFGKGSTADNYETGTRSSICGGTTTLITFAPQNKSQDSVLEQVQATHGRAKDNCYTDYSFHVLMANPSKTALSEFSQLRANGISSIKIYMTYEALQLNDSQVLDVLLEARRHQITTMVHAENHHVIQWMTEKLEAKELFAPKWHGTSHPPMAEFEAVYRAICLSEFMDSPILIVHVSQPEAVEHIRAAQKKGIPIYAETCPQYLFLTNDGLDKPDFEGAKC</sequence>
<organism evidence="1 2">
    <name type="scientific">Coniosporium uncinatum</name>
    <dbReference type="NCBI Taxonomy" id="93489"/>
    <lineage>
        <taxon>Eukaryota</taxon>
        <taxon>Fungi</taxon>
        <taxon>Dikarya</taxon>
        <taxon>Ascomycota</taxon>
        <taxon>Pezizomycotina</taxon>
        <taxon>Dothideomycetes</taxon>
        <taxon>Dothideomycetes incertae sedis</taxon>
        <taxon>Coniosporium</taxon>
    </lineage>
</organism>
<name>A0ACC3D4Y2_9PEZI</name>
<feature type="non-terminal residue" evidence="1">
    <location>
        <position position="292"/>
    </location>
</feature>
<proteinExistence type="predicted"/>
<evidence type="ECO:0000313" key="2">
    <source>
        <dbReference type="Proteomes" id="UP001186974"/>
    </source>
</evidence>
<protein>
    <submittedName>
        <fullName evidence="1">Uncharacterized protein</fullName>
    </submittedName>
</protein>
<dbReference type="EMBL" id="JAWDJW010007618">
    <property type="protein sequence ID" value="KAK3061795.1"/>
    <property type="molecule type" value="Genomic_DNA"/>
</dbReference>
<reference evidence="1" key="1">
    <citation type="submission" date="2024-09" db="EMBL/GenBank/DDBJ databases">
        <title>Black Yeasts Isolated from many extreme environments.</title>
        <authorList>
            <person name="Coleine C."/>
            <person name="Stajich J.E."/>
            <person name="Selbmann L."/>
        </authorList>
    </citation>
    <scope>NUCLEOTIDE SEQUENCE</scope>
    <source>
        <strain evidence="1">CCFEE 5737</strain>
    </source>
</reference>
<dbReference type="Proteomes" id="UP001186974">
    <property type="component" value="Unassembled WGS sequence"/>
</dbReference>
<keyword evidence="2" id="KW-1185">Reference proteome</keyword>
<evidence type="ECO:0000313" key="1">
    <source>
        <dbReference type="EMBL" id="KAK3061795.1"/>
    </source>
</evidence>
<accession>A0ACC3D4Y2</accession>
<gene>
    <name evidence="1" type="ORF">LTS18_005408</name>
</gene>